<reference evidence="9" key="1">
    <citation type="submission" date="2015-12" db="EMBL/GenBank/DDBJ databases">
        <title>De novo transcriptome assembly of four potential Pierce s Disease insect vectors from Arizona vineyards.</title>
        <authorList>
            <person name="Tassone E.E."/>
        </authorList>
    </citation>
    <scope>NUCLEOTIDE SEQUENCE</scope>
</reference>
<dbReference type="EMBL" id="GEDC01029314">
    <property type="protein sequence ID" value="JAS07984.1"/>
    <property type="molecule type" value="Transcribed_RNA"/>
</dbReference>
<evidence type="ECO:0000256" key="5">
    <source>
        <dbReference type="ARBA" id="ARBA00022833"/>
    </source>
</evidence>
<organism evidence="9">
    <name type="scientific">Clastoptera arizonana</name>
    <name type="common">Arizona spittle bug</name>
    <dbReference type="NCBI Taxonomy" id="38151"/>
    <lineage>
        <taxon>Eukaryota</taxon>
        <taxon>Metazoa</taxon>
        <taxon>Ecdysozoa</taxon>
        <taxon>Arthropoda</taxon>
        <taxon>Hexapoda</taxon>
        <taxon>Insecta</taxon>
        <taxon>Pterygota</taxon>
        <taxon>Neoptera</taxon>
        <taxon>Paraneoptera</taxon>
        <taxon>Hemiptera</taxon>
        <taxon>Auchenorrhyncha</taxon>
        <taxon>Cercopoidea</taxon>
        <taxon>Clastopteridae</taxon>
        <taxon>Clastoptera</taxon>
    </lineage>
</organism>
<keyword evidence="3" id="KW-0677">Repeat</keyword>
<keyword evidence="4 7" id="KW-0863">Zinc-finger</keyword>
<dbReference type="FunFam" id="3.30.160.60:FF:002326">
    <property type="entry name" value="B-cell CLL/lymphoma 6 member B protein"/>
    <property type="match status" value="1"/>
</dbReference>
<dbReference type="PANTHER" id="PTHR16515">
    <property type="entry name" value="PR DOMAIN ZINC FINGER PROTEIN"/>
    <property type="match status" value="1"/>
</dbReference>
<dbReference type="GO" id="GO:0005634">
    <property type="term" value="C:nucleus"/>
    <property type="evidence" value="ECO:0007669"/>
    <property type="project" value="UniProtKB-SubCell"/>
</dbReference>
<evidence type="ECO:0000256" key="7">
    <source>
        <dbReference type="PROSITE-ProRule" id="PRU00042"/>
    </source>
</evidence>
<dbReference type="Pfam" id="PF00096">
    <property type="entry name" value="zf-C2H2"/>
    <property type="match status" value="2"/>
</dbReference>
<dbReference type="PROSITE" id="PS00028">
    <property type="entry name" value="ZINC_FINGER_C2H2_1"/>
    <property type="match status" value="3"/>
</dbReference>
<evidence type="ECO:0000256" key="6">
    <source>
        <dbReference type="ARBA" id="ARBA00023242"/>
    </source>
</evidence>
<dbReference type="Gene3D" id="3.30.160.60">
    <property type="entry name" value="Classic Zinc Finger"/>
    <property type="match status" value="3"/>
</dbReference>
<keyword evidence="5" id="KW-0862">Zinc</keyword>
<keyword evidence="2" id="KW-0479">Metal-binding</keyword>
<dbReference type="InterPro" id="IPR050331">
    <property type="entry name" value="Zinc_finger"/>
</dbReference>
<dbReference type="SMART" id="SM00355">
    <property type="entry name" value="ZnF_C2H2"/>
    <property type="match status" value="4"/>
</dbReference>
<accession>A0A1B6C3L7</accession>
<gene>
    <name evidence="9" type="ORF">g.26052</name>
</gene>
<dbReference type="AlphaFoldDB" id="A0A1B6C3L7"/>
<comment type="subcellular location">
    <subcellularLocation>
        <location evidence="1">Nucleus</location>
    </subcellularLocation>
</comment>
<feature type="domain" description="C2H2-type" evidence="8">
    <location>
        <begin position="432"/>
        <end position="459"/>
    </location>
</feature>
<dbReference type="FunFam" id="3.30.160.60:FF:002529">
    <property type="entry name" value="B-cell CLL/lymphoma 6 member B protein"/>
    <property type="match status" value="1"/>
</dbReference>
<evidence type="ECO:0000256" key="1">
    <source>
        <dbReference type="ARBA" id="ARBA00004123"/>
    </source>
</evidence>
<protein>
    <recommendedName>
        <fullName evidence="8">C2H2-type domain-containing protein</fullName>
    </recommendedName>
</protein>
<dbReference type="SUPFAM" id="SSF57667">
    <property type="entry name" value="beta-beta-alpha zinc fingers"/>
    <property type="match status" value="2"/>
</dbReference>
<dbReference type="InterPro" id="IPR036236">
    <property type="entry name" value="Znf_C2H2_sf"/>
</dbReference>
<feature type="domain" description="C2H2-type" evidence="8">
    <location>
        <begin position="404"/>
        <end position="431"/>
    </location>
</feature>
<dbReference type="PROSITE" id="PS50157">
    <property type="entry name" value="ZINC_FINGER_C2H2_2"/>
    <property type="match status" value="4"/>
</dbReference>
<dbReference type="PANTHER" id="PTHR16515:SF66">
    <property type="entry name" value="C2H2-TYPE DOMAIN-CONTAINING PROTEIN"/>
    <property type="match status" value="1"/>
</dbReference>
<dbReference type="FunFam" id="3.30.160.60:FF:002555">
    <property type="entry name" value="B-cell CLL/lymphoma 6 member B protein"/>
    <property type="match status" value="1"/>
</dbReference>
<feature type="domain" description="C2H2-type" evidence="8">
    <location>
        <begin position="460"/>
        <end position="483"/>
    </location>
</feature>
<sequence length="623" mass="71015">MSVAIMNCNDVLFERIEDGTTKGAMLTMLAEVASQALLANNDGRNSTSSLSSSGKRKGLKAITVEQALSLSTNHLLKIFSAFDSDEIKRVFSYKCLMLQPECDVTFSSFGSESKARHMIREHLHTHLYSLNPDDVLNIQNKEDLSFKKITSPVSKISKKCKYKLIEEAVEPEPLLQNENIFQVEIQPDTIETTEVINETQTECFESSKSTTIDKLPRQDHNYHRINCVPVAQSIFENNDIKLSEDNCVVNFLEDQFWDDMPDVAKEVVVKTEVEYSEEEEEGDLLSTYKPRIITTKTIKSEDLPVLQDNRTLDTSDALLDPEAMREYMHIERDEHRLHKKPKGKAKFIGQSAAEKEMAVRMIEAMKFKGSGEPLECQICIPSRVFTAPTTLISHYRSHAGIKPYECHLCGSVFTRQHSLNYHLLIHSNKTRFTCEDCGRKFRHPSHFKEHQRRHTGEAPFECSDCITRFKTRNTYKRHLKTRHGKVLTQSGGIIILSDEEFRRVRTSPRSSQTRIVPASNDKENNRRLRGKVANILRRGKVKKDILDLNADEKACNPNKSNWDSENLIFKDFSSPDVDEDCTMEASQALAIVKETIPTTIMLVTTAAFQSNVLNETHKHVALL</sequence>
<keyword evidence="6" id="KW-0539">Nucleus</keyword>
<evidence type="ECO:0000313" key="9">
    <source>
        <dbReference type="EMBL" id="JAS07984.1"/>
    </source>
</evidence>
<evidence type="ECO:0000256" key="4">
    <source>
        <dbReference type="ARBA" id="ARBA00022771"/>
    </source>
</evidence>
<dbReference type="InterPro" id="IPR013087">
    <property type="entry name" value="Znf_C2H2_type"/>
</dbReference>
<name>A0A1B6C3L7_9HEMI</name>
<evidence type="ECO:0000259" key="8">
    <source>
        <dbReference type="PROSITE" id="PS50157"/>
    </source>
</evidence>
<dbReference type="GO" id="GO:0010468">
    <property type="term" value="P:regulation of gene expression"/>
    <property type="evidence" value="ECO:0007669"/>
    <property type="project" value="TreeGrafter"/>
</dbReference>
<proteinExistence type="predicted"/>
<evidence type="ECO:0000256" key="3">
    <source>
        <dbReference type="ARBA" id="ARBA00022737"/>
    </source>
</evidence>
<dbReference type="GO" id="GO:0008270">
    <property type="term" value="F:zinc ion binding"/>
    <property type="evidence" value="ECO:0007669"/>
    <property type="project" value="UniProtKB-KW"/>
</dbReference>
<evidence type="ECO:0000256" key="2">
    <source>
        <dbReference type="ARBA" id="ARBA00022723"/>
    </source>
</evidence>
<feature type="domain" description="C2H2-type" evidence="8">
    <location>
        <begin position="374"/>
        <end position="403"/>
    </location>
</feature>